<dbReference type="PROSITE" id="PS00941">
    <property type="entry name" value="CARBOXYLESTERASE_B_2"/>
    <property type="match status" value="1"/>
</dbReference>
<feature type="active site" description="Charge relay system" evidence="3">
    <location>
        <position position="329"/>
    </location>
</feature>
<feature type="domain" description="Carboxylesterase type B" evidence="5">
    <location>
        <begin position="25"/>
        <end position="511"/>
    </location>
</feature>
<comment type="similarity">
    <text evidence="1 4">Belongs to the type-B carboxylesterase/lipase family.</text>
</comment>
<dbReference type="InterPro" id="IPR029058">
    <property type="entry name" value="AB_hydrolase_fold"/>
</dbReference>
<dbReference type="InterPro" id="IPR002018">
    <property type="entry name" value="CarbesteraseB"/>
</dbReference>
<dbReference type="InterPro" id="IPR019819">
    <property type="entry name" value="Carboxylesterase_B_CS"/>
</dbReference>
<comment type="caution">
    <text evidence="6">The sequence shown here is derived from an EMBL/GenBank/DDBJ whole genome shotgun (WGS) entry which is preliminary data.</text>
</comment>
<name>A0A9X2KXA9_9FLAO</name>
<evidence type="ECO:0000313" key="7">
    <source>
        <dbReference type="Proteomes" id="UP001155280"/>
    </source>
</evidence>
<proteinExistence type="inferred from homology"/>
<evidence type="ECO:0000259" key="5">
    <source>
        <dbReference type="Pfam" id="PF00135"/>
    </source>
</evidence>
<dbReference type="PRINTS" id="PR00878">
    <property type="entry name" value="CHOLNESTRASE"/>
</dbReference>
<dbReference type="Proteomes" id="UP001155280">
    <property type="component" value="Unassembled WGS sequence"/>
</dbReference>
<dbReference type="GO" id="GO:0004104">
    <property type="term" value="F:cholinesterase activity"/>
    <property type="evidence" value="ECO:0007669"/>
    <property type="project" value="InterPro"/>
</dbReference>
<dbReference type="AlphaFoldDB" id="A0A9X2KXA9"/>
<keyword evidence="2 4" id="KW-0378">Hydrolase</keyword>
<dbReference type="PROSITE" id="PS00122">
    <property type="entry name" value="CARBOXYLESTERASE_B_1"/>
    <property type="match status" value="1"/>
</dbReference>
<evidence type="ECO:0000256" key="2">
    <source>
        <dbReference type="ARBA" id="ARBA00022801"/>
    </source>
</evidence>
<reference evidence="6" key="1">
    <citation type="submission" date="2022-07" db="EMBL/GenBank/DDBJ databases">
        <title>Gramela sediminis sp. nov., isolated from deep-sea sediment of the Indian Ocean.</title>
        <authorList>
            <person name="Shi H."/>
        </authorList>
    </citation>
    <scope>NUCLEOTIDE SEQUENCE</scope>
    <source>
        <strain evidence="6">GC03-9</strain>
    </source>
</reference>
<dbReference type="InterPro" id="IPR019826">
    <property type="entry name" value="Carboxylesterase_B_AS"/>
</dbReference>
<evidence type="ECO:0000256" key="4">
    <source>
        <dbReference type="RuleBase" id="RU361235"/>
    </source>
</evidence>
<keyword evidence="7" id="KW-1185">Reference proteome</keyword>
<evidence type="ECO:0000313" key="6">
    <source>
        <dbReference type="EMBL" id="MCP9198916.1"/>
    </source>
</evidence>
<dbReference type="PANTHER" id="PTHR11559">
    <property type="entry name" value="CARBOXYLESTERASE"/>
    <property type="match status" value="1"/>
</dbReference>
<dbReference type="Gene3D" id="3.40.50.1820">
    <property type="entry name" value="alpha/beta hydrolase"/>
    <property type="match status" value="1"/>
</dbReference>
<feature type="active site" description="Charge relay system" evidence="3">
    <location>
        <position position="429"/>
    </location>
</feature>
<evidence type="ECO:0000256" key="1">
    <source>
        <dbReference type="ARBA" id="ARBA00005964"/>
    </source>
</evidence>
<dbReference type="RefSeq" id="WP_241550917.1">
    <property type="nucleotide sequence ID" value="NZ_JANCNS010000001.1"/>
</dbReference>
<protein>
    <recommendedName>
        <fullName evidence="4">Carboxylic ester hydrolase</fullName>
        <ecNumber evidence="4">3.1.1.-</ecNumber>
    </recommendedName>
</protein>
<dbReference type="Pfam" id="PF00135">
    <property type="entry name" value="COesterase"/>
    <property type="match status" value="1"/>
</dbReference>
<dbReference type="InterPro" id="IPR000997">
    <property type="entry name" value="Cholinesterase"/>
</dbReference>
<gene>
    <name evidence="6" type="ORF">MKO06_03290</name>
</gene>
<dbReference type="SUPFAM" id="SSF53474">
    <property type="entry name" value="alpha/beta-Hydrolases"/>
    <property type="match status" value="1"/>
</dbReference>
<dbReference type="EC" id="3.1.1.-" evidence="4"/>
<dbReference type="EMBL" id="JANCNS010000001">
    <property type="protein sequence ID" value="MCP9198916.1"/>
    <property type="molecule type" value="Genomic_DNA"/>
</dbReference>
<sequence>MRLKFLLFIAVLFVICTGFYQGTVEVQTKYGIVQGEKDAQLNLDIFKGIPFAQPPVGNLRWKAPQTPASWKGVRETKSFAPAAVQTNVFGDMVYRGDGFSEDCLYLNIWTPETQPNKKLPVLVYFYGGGFVAGDGSEPRYDGASLAQQGIVVITVNYRLNIFGFFAHPQLSAESDYAASGNYGLLDQNAALRWVAENISGFGGDPSKITIAGESAGSISVSAQMASPLSRELLSGAIGESGGMIKPTLPPVPLSEAEKIGEEVVEKSGYTFEEFRKLPTDSIFKIYNTSGRFGFPVVIDNHFLPKSLPEIFKEGEQAQIPLLVGWNSAEMSPEAFLQGNDFSLENFRNKVGEAYPEDRERVLDLYPVQTEAKVKEAATNLASDRFISYSTWKWAELHSTNSENPVYRYLFSRIRPADPASEYKPSGAAHASEIEYFLGNLSKEYFPFLKEKDFKISNTIQQYLVNFIKTGNPNSEGLEYWPSLKEKQTNSVMVMDEKFQVIKPDNENRYRFHDQYYGND</sequence>
<organism evidence="6 7">
    <name type="scientific">Christiangramia oceanisediminis</name>
    <dbReference type="NCBI Taxonomy" id="2920386"/>
    <lineage>
        <taxon>Bacteria</taxon>
        <taxon>Pseudomonadati</taxon>
        <taxon>Bacteroidota</taxon>
        <taxon>Flavobacteriia</taxon>
        <taxon>Flavobacteriales</taxon>
        <taxon>Flavobacteriaceae</taxon>
        <taxon>Christiangramia</taxon>
    </lineage>
</organism>
<feature type="active site" description="Acyl-ester intermediate" evidence="3">
    <location>
        <position position="214"/>
    </location>
</feature>
<dbReference type="InterPro" id="IPR050309">
    <property type="entry name" value="Type-B_Carboxylest/Lipase"/>
</dbReference>
<evidence type="ECO:0000256" key="3">
    <source>
        <dbReference type="PIRSR" id="PIRSR600997-1"/>
    </source>
</evidence>
<accession>A0A9X2KXA9</accession>